<keyword evidence="6 14" id="KW-0732">Signal</keyword>
<dbReference type="UniPathway" id="UPA00114"/>
<evidence type="ECO:0000256" key="12">
    <source>
        <dbReference type="RuleBase" id="RU362015"/>
    </source>
</evidence>
<evidence type="ECO:0000256" key="9">
    <source>
        <dbReference type="ARBA" id="ARBA00023295"/>
    </source>
</evidence>
<comment type="catalytic activity">
    <reaction evidence="1 11 12">
        <text>Endohydrolysis of (1-&gt;4)-beta-D-xylosidic linkages in xylans.</text>
        <dbReference type="EC" id="3.2.1.8"/>
    </reaction>
</comment>
<dbReference type="PROSITE" id="PS51761">
    <property type="entry name" value="GH11_3"/>
    <property type="match status" value="1"/>
</dbReference>
<evidence type="ECO:0000256" key="13">
    <source>
        <dbReference type="SAM" id="MobiDB-lite"/>
    </source>
</evidence>
<dbReference type="SUPFAM" id="SSF57180">
    <property type="entry name" value="Cellulose-binding domain"/>
    <property type="match status" value="1"/>
</dbReference>
<dbReference type="Pfam" id="PF00734">
    <property type="entry name" value="CBM_1"/>
    <property type="match status" value="1"/>
</dbReference>
<name>A0A1V8THS8_9PEZI</name>
<dbReference type="InterPro" id="IPR033123">
    <property type="entry name" value="GH11_dom"/>
</dbReference>
<proteinExistence type="inferred from homology"/>
<gene>
    <name evidence="17" type="ORF">B0A48_05190</name>
</gene>
<dbReference type="PRINTS" id="PR00911">
    <property type="entry name" value="GLHYDRLASE11"/>
</dbReference>
<dbReference type="PANTHER" id="PTHR46828:SF4">
    <property type="entry name" value="ENDO-1,4-BETA-XYLANASE"/>
    <property type="match status" value="1"/>
</dbReference>
<evidence type="ECO:0000256" key="1">
    <source>
        <dbReference type="ARBA" id="ARBA00000681"/>
    </source>
</evidence>
<feature type="region of interest" description="Disordered" evidence="13">
    <location>
        <begin position="226"/>
        <end position="264"/>
    </location>
</feature>
<dbReference type="PANTHER" id="PTHR46828">
    <property type="entry name" value="ENDO-1,4-BETA-XYLANASE A-RELATED"/>
    <property type="match status" value="1"/>
</dbReference>
<organism evidence="17 18">
    <name type="scientific">Cryoendolithus antarcticus</name>
    <dbReference type="NCBI Taxonomy" id="1507870"/>
    <lineage>
        <taxon>Eukaryota</taxon>
        <taxon>Fungi</taxon>
        <taxon>Dikarya</taxon>
        <taxon>Ascomycota</taxon>
        <taxon>Pezizomycotina</taxon>
        <taxon>Dothideomycetes</taxon>
        <taxon>Dothideomycetidae</taxon>
        <taxon>Cladosporiales</taxon>
        <taxon>Cladosporiaceae</taxon>
        <taxon>Cryoendolithus</taxon>
    </lineage>
</organism>
<dbReference type="PROSITE" id="PS00562">
    <property type="entry name" value="CBM1_1"/>
    <property type="match status" value="1"/>
</dbReference>
<dbReference type="GO" id="GO:0005576">
    <property type="term" value="C:extracellular region"/>
    <property type="evidence" value="ECO:0007669"/>
    <property type="project" value="InterPro"/>
</dbReference>
<dbReference type="OrthoDB" id="3904592at2759"/>
<feature type="active site" description="Proton donor" evidence="11">
    <location>
        <position position="204"/>
    </location>
</feature>
<dbReference type="InterPro" id="IPR035971">
    <property type="entry name" value="CBD_sf"/>
</dbReference>
<evidence type="ECO:0000256" key="5">
    <source>
        <dbReference type="ARBA" id="ARBA00022651"/>
    </source>
</evidence>
<dbReference type="InterPro" id="IPR013319">
    <property type="entry name" value="GH11/12"/>
</dbReference>
<dbReference type="SUPFAM" id="SSF49899">
    <property type="entry name" value="Concanavalin A-like lectins/glucanases"/>
    <property type="match status" value="1"/>
</dbReference>
<feature type="domain" description="CBM1" evidence="15">
    <location>
        <begin position="261"/>
        <end position="297"/>
    </location>
</feature>
<comment type="pathway">
    <text evidence="2 11 12">Glycan degradation; xylan degradation.</text>
</comment>
<evidence type="ECO:0000256" key="6">
    <source>
        <dbReference type="ARBA" id="ARBA00022729"/>
    </source>
</evidence>
<feature type="active site" description="Nucleophile" evidence="11">
    <location>
        <position position="114"/>
    </location>
</feature>
<protein>
    <recommendedName>
        <fullName evidence="4 11">Endo-1,4-beta-xylanase</fullName>
        <ecNumber evidence="4 11">3.2.1.8</ecNumber>
    </recommendedName>
</protein>
<dbReference type="GO" id="GO:0031176">
    <property type="term" value="F:endo-1,4-beta-xylanase activity"/>
    <property type="evidence" value="ECO:0007669"/>
    <property type="project" value="UniProtKB-UniRule"/>
</dbReference>
<evidence type="ECO:0000256" key="3">
    <source>
        <dbReference type="ARBA" id="ARBA00007792"/>
    </source>
</evidence>
<comment type="caution">
    <text evidence="17">The sequence shown here is derived from an EMBL/GenBank/DDBJ whole genome shotgun (WGS) entry which is preliminary data.</text>
</comment>
<dbReference type="Gene3D" id="2.60.120.180">
    <property type="match status" value="1"/>
</dbReference>
<evidence type="ECO:0000256" key="7">
    <source>
        <dbReference type="ARBA" id="ARBA00022801"/>
    </source>
</evidence>
<dbReference type="InterPro" id="IPR000254">
    <property type="entry name" value="CBD"/>
</dbReference>
<evidence type="ECO:0000259" key="16">
    <source>
        <dbReference type="PROSITE" id="PS51761"/>
    </source>
</evidence>
<evidence type="ECO:0000256" key="14">
    <source>
        <dbReference type="SAM" id="SignalP"/>
    </source>
</evidence>
<evidence type="ECO:0000256" key="11">
    <source>
        <dbReference type="PROSITE-ProRule" id="PRU01097"/>
    </source>
</evidence>
<reference evidence="18" key="1">
    <citation type="submission" date="2017-03" db="EMBL/GenBank/DDBJ databases">
        <title>Genomes of endolithic fungi from Antarctica.</title>
        <authorList>
            <person name="Coleine C."/>
            <person name="Masonjones S."/>
            <person name="Stajich J.E."/>
        </authorList>
    </citation>
    <scope>NUCLEOTIDE SEQUENCE [LARGE SCALE GENOMIC DNA]</scope>
    <source>
        <strain evidence="18">CCFEE 5527</strain>
    </source>
</reference>
<feature type="domain" description="GH11" evidence="16">
    <location>
        <begin position="26"/>
        <end position="217"/>
    </location>
</feature>
<feature type="chain" id="PRO_5012709276" description="Endo-1,4-beta-xylanase" evidence="14">
    <location>
        <begin position="19"/>
        <end position="297"/>
    </location>
</feature>
<dbReference type="PROSITE" id="PS51164">
    <property type="entry name" value="CBM1_2"/>
    <property type="match status" value="1"/>
</dbReference>
<evidence type="ECO:0000256" key="8">
    <source>
        <dbReference type="ARBA" id="ARBA00023277"/>
    </source>
</evidence>
<evidence type="ECO:0000256" key="4">
    <source>
        <dbReference type="ARBA" id="ARBA00012590"/>
    </source>
</evidence>
<dbReference type="Pfam" id="PF00457">
    <property type="entry name" value="Glyco_hydro_11"/>
    <property type="match status" value="1"/>
</dbReference>
<evidence type="ECO:0000256" key="2">
    <source>
        <dbReference type="ARBA" id="ARBA00004851"/>
    </source>
</evidence>
<evidence type="ECO:0000259" key="15">
    <source>
        <dbReference type="PROSITE" id="PS51164"/>
    </source>
</evidence>
<evidence type="ECO:0000256" key="10">
    <source>
        <dbReference type="ARBA" id="ARBA00023326"/>
    </source>
</evidence>
<dbReference type="GO" id="GO:0045493">
    <property type="term" value="P:xylan catabolic process"/>
    <property type="evidence" value="ECO:0007669"/>
    <property type="project" value="UniProtKB-UniRule"/>
</dbReference>
<keyword evidence="8 11" id="KW-0119">Carbohydrate metabolism</keyword>
<keyword evidence="10 11" id="KW-0624">Polysaccharide degradation</keyword>
<dbReference type="InterPro" id="IPR013320">
    <property type="entry name" value="ConA-like_dom_sf"/>
</dbReference>
<evidence type="ECO:0000313" key="18">
    <source>
        <dbReference type="Proteomes" id="UP000192596"/>
    </source>
</evidence>
<dbReference type="AlphaFoldDB" id="A0A1V8THS8"/>
<evidence type="ECO:0000313" key="17">
    <source>
        <dbReference type="EMBL" id="OQO10935.1"/>
    </source>
</evidence>
<dbReference type="SMART" id="SM00236">
    <property type="entry name" value="fCBD"/>
    <property type="match status" value="1"/>
</dbReference>
<keyword evidence="7 11" id="KW-0378">Hydrolase</keyword>
<accession>A0A1V8THS8</accession>
<dbReference type="EC" id="3.2.1.8" evidence="4 11"/>
<dbReference type="Proteomes" id="UP000192596">
    <property type="component" value="Unassembled WGS sequence"/>
</dbReference>
<keyword evidence="18" id="KW-1185">Reference proteome</keyword>
<feature type="signal peptide" evidence="14">
    <location>
        <begin position="1"/>
        <end position="18"/>
    </location>
</feature>
<keyword evidence="5 11" id="KW-0858">Xylan degradation</keyword>
<keyword evidence="9 11" id="KW-0326">Glycosidase</keyword>
<sequence>MGKSSFILALGAVARVMAAPVAEPVAVTDLVKRAQSVNYNQNYIAGGANVQYSPNQNAGSFSVNWNTNGDFVVGLGYQTGDSDPITYSGSFSVSSGTPGGLLSIYGWTTNPLVEYYVVENQGKGYNPGGSQKGTFTTDGSSYVVWQHQQTNQPSIQGTSTFQQYISIRQSARSSGTVTLANHFSAWSGFGMKLGTQNFQVLAVESWQGAGSASLKLSKGAAAATTTTKAATTAAPTSKPASTSAAGSTSAPAATTTASSSGGSAQWGQCGGSGWSGPTSCVSPYTCHVLNPYYSQCY</sequence>
<dbReference type="InterPro" id="IPR001137">
    <property type="entry name" value="Glyco_hydro_11"/>
</dbReference>
<dbReference type="InParanoid" id="A0A1V8THS8"/>
<comment type="similarity">
    <text evidence="3 11 12">Belongs to the glycosyl hydrolase 11 (cellulase G) family.</text>
</comment>
<dbReference type="EMBL" id="NAJO01000007">
    <property type="protein sequence ID" value="OQO10935.1"/>
    <property type="molecule type" value="Genomic_DNA"/>
</dbReference>
<dbReference type="GO" id="GO:0030248">
    <property type="term" value="F:cellulose binding"/>
    <property type="evidence" value="ECO:0007669"/>
    <property type="project" value="InterPro"/>
</dbReference>